<evidence type="ECO:0000313" key="2">
    <source>
        <dbReference type="Proteomes" id="UP000019801"/>
    </source>
</evidence>
<dbReference type="EMBL" id="HG969191">
    <property type="protein sequence ID" value="CDO47319.1"/>
    <property type="molecule type" value="Genomic_DNA"/>
</dbReference>
<dbReference type="Proteomes" id="UP000019801">
    <property type="component" value="Chromosome I"/>
</dbReference>
<accession>X5MGC8</accession>
<dbReference type="PATRIC" id="fig|38323.4.peg.1418"/>
<evidence type="ECO:0000313" key="1">
    <source>
        <dbReference type="EMBL" id="CDO47319.1"/>
    </source>
</evidence>
<sequence length="38" mass="4245">MTVRQDNVYNTTDPVFEKKSIGIVQNAMAMLATSSLNR</sequence>
<organism evidence="1 2">
    <name type="scientific">Bartonella henselae</name>
    <name type="common">Rochalimaea henselae</name>
    <dbReference type="NCBI Taxonomy" id="38323"/>
    <lineage>
        <taxon>Bacteria</taxon>
        <taxon>Pseudomonadati</taxon>
        <taxon>Pseudomonadota</taxon>
        <taxon>Alphaproteobacteria</taxon>
        <taxon>Hyphomicrobiales</taxon>
        <taxon>Bartonellaceae</taxon>
        <taxon>Bartonella</taxon>
    </lineage>
</organism>
<reference evidence="2" key="1">
    <citation type="submission" date="2013-11" db="EMBL/GenBank/DDBJ databases">
        <title>Genome sequencing of Bartonella spp. isolated from human blood.</title>
        <authorList>
            <person name="Raoult D."/>
        </authorList>
    </citation>
    <scope>NUCLEOTIDE SEQUENCE</scope>
    <source>
        <strain evidence="2">BM1374165</strain>
    </source>
</reference>
<name>X5MGC8_BARHN</name>
<protein>
    <submittedName>
        <fullName evidence="1">Uncharacterized protein</fullName>
    </submittedName>
</protein>
<dbReference type="KEGG" id="bhs:BM1374165_01336"/>
<dbReference type="AlphaFoldDB" id="X5MGC8"/>
<proteinExistence type="predicted"/>
<gene>
    <name evidence="1" type="ORF">BM1374165_01336</name>
</gene>